<keyword evidence="4 6" id="KW-0413">Isomerase</keyword>
<dbReference type="SUPFAM" id="SSF55174">
    <property type="entry name" value="Alpha-L RNA-binding motif"/>
    <property type="match status" value="1"/>
</dbReference>
<organism evidence="9 10">
    <name type="scientific">Ancylobacter koreensis</name>
    <dbReference type="NCBI Taxonomy" id="266121"/>
    <lineage>
        <taxon>Bacteria</taxon>
        <taxon>Pseudomonadati</taxon>
        <taxon>Pseudomonadota</taxon>
        <taxon>Alphaproteobacteria</taxon>
        <taxon>Hyphomicrobiales</taxon>
        <taxon>Xanthobacteraceae</taxon>
        <taxon>Ancylobacter</taxon>
    </lineage>
</organism>
<feature type="compositionally biased region" description="Gly residues" evidence="7">
    <location>
        <begin position="748"/>
        <end position="781"/>
    </location>
</feature>
<dbReference type="Gene3D" id="3.10.290.10">
    <property type="entry name" value="RNA-binding S4 domain"/>
    <property type="match status" value="1"/>
</dbReference>
<dbReference type="InterPro" id="IPR018496">
    <property type="entry name" value="PsdUridine_synth_RsuA/RluB_CS"/>
</dbReference>
<dbReference type="CDD" id="cd00165">
    <property type="entry name" value="S4"/>
    <property type="match status" value="1"/>
</dbReference>
<comment type="catalytic activity">
    <reaction evidence="1">
        <text>a uridine in RNA = a pseudouridine in RNA</text>
        <dbReference type="Rhea" id="RHEA:48348"/>
        <dbReference type="Rhea" id="RHEA-COMP:12068"/>
        <dbReference type="Rhea" id="RHEA-COMP:12069"/>
        <dbReference type="ChEBI" id="CHEBI:65314"/>
        <dbReference type="ChEBI" id="CHEBI:65315"/>
    </reaction>
</comment>
<dbReference type="Gene3D" id="3.30.70.1560">
    <property type="entry name" value="Alpha-L RNA-binding motif"/>
    <property type="match status" value="1"/>
</dbReference>
<evidence type="ECO:0000256" key="6">
    <source>
        <dbReference type="RuleBase" id="RU003887"/>
    </source>
</evidence>
<dbReference type="Gene3D" id="3.30.70.580">
    <property type="entry name" value="Pseudouridine synthase I, catalytic domain, N-terminal subdomain"/>
    <property type="match status" value="1"/>
</dbReference>
<feature type="region of interest" description="Disordered" evidence="7">
    <location>
        <begin position="1"/>
        <end position="30"/>
    </location>
</feature>
<dbReference type="InterPro" id="IPR000748">
    <property type="entry name" value="PsdUridine_synth_RsuA/RluB/E/F"/>
</dbReference>
<dbReference type="InterPro" id="IPR020103">
    <property type="entry name" value="PsdUridine_synth_cat_dom_sf"/>
</dbReference>
<feature type="domain" description="RNA-binding S4" evidence="8">
    <location>
        <begin position="30"/>
        <end position="87"/>
    </location>
</feature>
<gene>
    <name evidence="9" type="ORF">MWN33_02570</name>
</gene>
<feature type="compositionally biased region" description="Basic and acidic residues" evidence="7">
    <location>
        <begin position="415"/>
        <end position="530"/>
    </location>
</feature>
<dbReference type="EMBL" id="JALKCG010000001">
    <property type="protein sequence ID" value="MCK0206911.1"/>
    <property type="molecule type" value="Genomic_DNA"/>
</dbReference>
<comment type="caution">
    <text evidence="9">The sequence shown here is derived from an EMBL/GenBank/DDBJ whole genome shotgun (WGS) entry which is preliminary data.</text>
</comment>
<dbReference type="SUPFAM" id="SSF55120">
    <property type="entry name" value="Pseudouridine synthase"/>
    <property type="match status" value="1"/>
</dbReference>
<dbReference type="PROSITE" id="PS50889">
    <property type="entry name" value="S4"/>
    <property type="match status" value="1"/>
</dbReference>
<dbReference type="PROSITE" id="PS01149">
    <property type="entry name" value="PSI_RSU"/>
    <property type="match status" value="1"/>
</dbReference>
<evidence type="ECO:0000256" key="2">
    <source>
        <dbReference type="ARBA" id="ARBA00008348"/>
    </source>
</evidence>
<evidence type="ECO:0000256" key="1">
    <source>
        <dbReference type="ARBA" id="ARBA00000073"/>
    </source>
</evidence>
<dbReference type="PANTHER" id="PTHR47683">
    <property type="entry name" value="PSEUDOURIDINE SYNTHASE FAMILY PROTEIN-RELATED"/>
    <property type="match status" value="1"/>
</dbReference>
<dbReference type="Proteomes" id="UP001202867">
    <property type="component" value="Unassembled WGS sequence"/>
</dbReference>
<dbReference type="RefSeq" id="WP_247198553.1">
    <property type="nucleotide sequence ID" value="NZ_JALKCG010000001.1"/>
</dbReference>
<dbReference type="InterPro" id="IPR050343">
    <property type="entry name" value="RsuA_PseudoU_synthase"/>
</dbReference>
<dbReference type="EC" id="5.4.99.-" evidence="6"/>
<evidence type="ECO:0000313" key="10">
    <source>
        <dbReference type="Proteomes" id="UP001202867"/>
    </source>
</evidence>
<keyword evidence="3 5" id="KW-0694">RNA-binding</keyword>
<keyword evidence="10" id="KW-1185">Reference proteome</keyword>
<evidence type="ECO:0000259" key="8">
    <source>
        <dbReference type="SMART" id="SM00363"/>
    </source>
</evidence>
<dbReference type="Pfam" id="PF00849">
    <property type="entry name" value="PseudoU_synth_2"/>
    <property type="match status" value="1"/>
</dbReference>
<evidence type="ECO:0000256" key="3">
    <source>
        <dbReference type="ARBA" id="ARBA00022884"/>
    </source>
</evidence>
<evidence type="ECO:0000256" key="4">
    <source>
        <dbReference type="ARBA" id="ARBA00023235"/>
    </source>
</evidence>
<evidence type="ECO:0000256" key="5">
    <source>
        <dbReference type="PROSITE-ProRule" id="PRU00182"/>
    </source>
</evidence>
<proteinExistence type="inferred from homology"/>
<reference evidence="9 10" key="1">
    <citation type="submission" date="2022-04" db="EMBL/GenBank/DDBJ databases">
        <authorList>
            <person name="Grouzdev D.S."/>
            <person name="Pantiukh K.S."/>
            <person name="Krutkina M.S."/>
        </authorList>
    </citation>
    <scope>NUCLEOTIDE SEQUENCE [LARGE SCALE GENOMIC DNA]</scope>
    <source>
        <strain evidence="9 10">Jip08</strain>
    </source>
</reference>
<dbReference type="InterPro" id="IPR036986">
    <property type="entry name" value="S4_RNA-bd_sf"/>
</dbReference>
<feature type="compositionally biased region" description="Basic and acidic residues" evidence="7">
    <location>
        <begin position="385"/>
        <end position="407"/>
    </location>
</feature>
<feature type="compositionally biased region" description="Basic and acidic residues" evidence="7">
    <location>
        <begin position="347"/>
        <end position="368"/>
    </location>
</feature>
<accession>A0ABT0DHZ6</accession>
<sequence length="790" mass="88281">MPKNTPPRKDHNRVPRAPRSLEPAEPREAERVAKVVARAGLGSRREIEEWILAGRVAVNGEVLASPARTVTAEDAITVDGVPLPDRERTRLFLYHKPKGVVTTNYDPEGRPTLFEILPPGLPRLVSVGRLDLTTEGLILLTNDGGLSRVLELPETGWLRRYRVRAKGEITQDKLDALIGGITVDGVHYGPIEAKLDRVQGANSWLTLALREGKNREVRNVLGSLGLDVNRLIRLSYGPFQLGELPQGEVEEVKTRVLADQLGEALSAAAGADFEGPLFNHGEDEAPHKPSKARYAKAEGAEDRHRRRPIDTEPGEGRSISAGLVADRKGRKVLVQRVRSTEAEPEPEAPRGRPARGDARDDVRGGERTFRKRPERALGVDSEAGSDERVREERPARARAATSRDRKAAGPRPARPRVDGPRTEREGETAERPFRAREERRPMGRDFTRDERPRQERPRDDRPREERGERPFRSSTPRGERPERPFRERAPRPEGDRPFRERAPRVEGDRPFRERAPRPEGARPYRGEATDRPYTGRVKSEQSRHRSPRRFEEGEGRAGSDERPERGFRPRREGDERPARSGGDRPFRERAPRSEGDRPFRERAPRPEGDRPFRERAPRPEGDRPFRQERGPREDRPRSDRPFRERAPRPEGEGSFRSRDDRGPRPDRAPREDRAPRGERPFRDKPFRERSGAPERKGAERPRRPEGAGKTYGNKNFGDKRAGGGGFGRPSGDRPGGDRPSGGKPFGAKPGGRAGKPGGGKPGGGKPFGGRPGGKPSGGKPGGRPPRAPRG</sequence>
<dbReference type="PANTHER" id="PTHR47683:SF3">
    <property type="entry name" value="RIBOSOMAL LARGE SUBUNIT PSEUDOURIDINE SYNTHASE B"/>
    <property type="match status" value="1"/>
</dbReference>
<dbReference type="Pfam" id="PF01479">
    <property type="entry name" value="S4"/>
    <property type="match status" value="1"/>
</dbReference>
<dbReference type="SMART" id="SM00363">
    <property type="entry name" value="S4"/>
    <property type="match status" value="1"/>
</dbReference>
<dbReference type="InterPro" id="IPR042092">
    <property type="entry name" value="PsdUridine_s_RsuA/RluB/E/F_cat"/>
</dbReference>
<feature type="region of interest" description="Disordered" evidence="7">
    <location>
        <begin position="276"/>
        <end position="790"/>
    </location>
</feature>
<feature type="compositionally biased region" description="Basic and acidic residues" evidence="7">
    <location>
        <begin position="537"/>
        <end position="706"/>
    </location>
</feature>
<reference evidence="10" key="2">
    <citation type="submission" date="2023-07" db="EMBL/GenBank/DDBJ databases">
        <title>Ancylobacter moscoviensis sp. nov., facultatively methylotrophic bacteria from activated sludge and the reclassification of Starkeya novella (Starkey 1934) Kelly et al. 2000 as Ancylobacter novellus comb. nov., Starkeya koreensis Im et al. 2006 as Ancylobacter koreensis comb.nov., Angulomicrobium tetraedrale Vasil'eva et al. 1986 as Ancylobacter tetraedralis comb. nov., Angulomicrobium amanitiforme Fritz et al. 2004 as Ancylobacter amanitiformis comb. nov. and Methylorhabdus multivorans Doronina et al. 1996 as Ancylobacter multivorans comb. nov. and emended description of the genus Ancylobacter.</title>
        <authorList>
            <person name="Doronina N."/>
            <person name="Chemodurova A."/>
            <person name="Grouzdev D."/>
            <person name="Koziaeva V."/>
            <person name="Shi W."/>
            <person name="Wu L."/>
            <person name="Kaparullina E."/>
        </authorList>
    </citation>
    <scope>NUCLEOTIDE SEQUENCE [LARGE SCALE GENOMIC DNA]</scope>
    <source>
        <strain evidence="10">Jip08</strain>
    </source>
</reference>
<protein>
    <recommendedName>
        <fullName evidence="6">Pseudouridine synthase</fullName>
        <ecNumber evidence="6">5.4.99.-</ecNumber>
    </recommendedName>
</protein>
<evidence type="ECO:0000313" key="9">
    <source>
        <dbReference type="EMBL" id="MCK0206911.1"/>
    </source>
</evidence>
<dbReference type="NCBIfam" id="TIGR00093">
    <property type="entry name" value="pseudouridine synthase"/>
    <property type="match status" value="1"/>
</dbReference>
<evidence type="ECO:0000256" key="7">
    <source>
        <dbReference type="SAM" id="MobiDB-lite"/>
    </source>
</evidence>
<dbReference type="InterPro" id="IPR002942">
    <property type="entry name" value="S4_RNA-bd"/>
</dbReference>
<dbReference type="InterPro" id="IPR020094">
    <property type="entry name" value="TruA/RsuA/RluB/E/F_N"/>
</dbReference>
<comment type="similarity">
    <text evidence="2 6">Belongs to the pseudouridine synthase RsuA family.</text>
</comment>
<name>A0ABT0DHZ6_9HYPH</name>
<dbReference type="InterPro" id="IPR006145">
    <property type="entry name" value="PsdUridine_synth_RsuA/RluA"/>
</dbReference>